<sequence length="80" mass="9151">MPSKTAEHVPKLDSDLQPHQDKLLQLGELAGIYMDHKVFRILIEFLNMGIDPDTVYNLLKTIKRSRNTKSRSSIVSQKSN</sequence>
<accession>A0AAV8W038</accession>
<evidence type="ECO:0000256" key="3">
    <source>
        <dbReference type="ARBA" id="ARBA00007286"/>
    </source>
</evidence>
<evidence type="ECO:0000256" key="5">
    <source>
        <dbReference type="ARBA" id="ARBA00023212"/>
    </source>
</evidence>
<dbReference type="Pfam" id="PF12926">
    <property type="entry name" value="MOZART2"/>
    <property type="match status" value="1"/>
</dbReference>
<keyword evidence="7" id="KW-1185">Reference proteome</keyword>
<dbReference type="AlphaFoldDB" id="A0AAV8W038"/>
<evidence type="ECO:0000256" key="2">
    <source>
        <dbReference type="ARBA" id="ARBA00004300"/>
    </source>
</evidence>
<dbReference type="GO" id="GO:0005819">
    <property type="term" value="C:spindle"/>
    <property type="evidence" value="ECO:0007669"/>
    <property type="project" value="UniProtKB-SubCell"/>
</dbReference>
<dbReference type="InterPro" id="IPR024332">
    <property type="entry name" value="MOZART2"/>
</dbReference>
<dbReference type="Proteomes" id="UP001159042">
    <property type="component" value="Unassembled WGS sequence"/>
</dbReference>
<evidence type="ECO:0000313" key="7">
    <source>
        <dbReference type="Proteomes" id="UP001159042"/>
    </source>
</evidence>
<comment type="caution">
    <text evidence="6">The sequence shown here is derived from an EMBL/GenBank/DDBJ whole genome shotgun (WGS) entry which is preliminary data.</text>
</comment>
<keyword evidence="5" id="KW-0206">Cytoskeleton</keyword>
<organism evidence="6 7">
    <name type="scientific">Exocentrus adspersus</name>
    <dbReference type="NCBI Taxonomy" id="1586481"/>
    <lineage>
        <taxon>Eukaryota</taxon>
        <taxon>Metazoa</taxon>
        <taxon>Ecdysozoa</taxon>
        <taxon>Arthropoda</taxon>
        <taxon>Hexapoda</taxon>
        <taxon>Insecta</taxon>
        <taxon>Pterygota</taxon>
        <taxon>Neoptera</taxon>
        <taxon>Endopterygota</taxon>
        <taxon>Coleoptera</taxon>
        <taxon>Polyphaga</taxon>
        <taxon>Cucujiformia</taxon>
        <taxon>Chrysomeloidea</taxon>
        <taxon>Cerambycidae</taxon>
        <taxon>Lamiinae</taxon>
        <taxon>Acanthocinini</taxon>
        <taxon>Exocentrus</taxon>
    </lineage>
</organism>
<protein>
    <recommendedName>
        <fullName evidence="8">Mitotic-spindle organizing protein 1</fullName>
    </recommendedName>
</protein>
<dbReference type="EMBL" id="JANEYG010000016">
    <property type="protein sequence ID" value="KAJ8919929.1"/>
    <property type="molecule type" value="Genomic_DNA"/>
</dbReference>
<reference evidence="6 7" key="1">
    <citation type="journal article" date="2023" name="Insect Mol. Biol.">
        <title>Genome sequencing provides insights into the evolution of gene families encoding plant cell wall-degrading enzymes in longhorned beetles.</title>
        <authorList>
            <person name="Shin N.R."/>
            <person name="Okamura Y."/>
            <person name="Kirsch R."/>
            <person name="Pauchet Y."/>
        </authorList>
    </citation>
    <scope>NUCLEOTIDE SEQUENCE [LARGE SCALE GENOMIC DNA]</scope>
    <source>
        <strain evidence="6">EAD_L_NR</strain>
    </source>
</reference>
<comment type="subcellular location">
    <subcellularLocation>
        <location evidence="2">Cytoplasm</location>
        <location evidence="2">Cytoskeleton</location>
        <location evidence="2">Microtubule organizing center</location>
        <location evidence="2">Centrosome</location>
    </subcellularLocation>
    <subcellularLocation>
        <location evidence="1">Cytoplasm</location>
        <location evidence="1">Cytoskeleton</location>
        <location evidence="1">Spindle</location>
    </subcellularLocation>
</comment>
<name>A0AAV8W038_9CUCU</name>
<gene>
    <name evidence="6" type="ORF">NQ315_006458</name>
</gene>
<evidence type="ECO:0008006" key="8">
    <source>
        <dbReference type="Google" id="ProtNLM"/>
    </source>
</evidence>
<evidence type="ECO:0000313" key="6">
    <source>
        <dbReference type="EMBL" id="KAJ8919929.1"/>
    </source>
</evidence>
<proteinExistence type="inferred from homology"/>
<dbReference type="GO" id="GO:0005813">
    <property type="term" value="C:centrosome"/>
    <property type="evidence" value="ECO:0007669"/>
    <property type="project" value="UniProtKB-SubCell"/>
</dbReference>
<keyword evidence="4" id="KW-0963">Cytoplasm</keyword>
<evidence type="ECO:0000256" key="4">
    <source>
        <dbReference type="ARBA" id="ARBA00022490"/>
    </source>
</evidence>
<comment type="similarity">
    <text evidence="3">Belongs to the MOZART2 family.</text>
</comment>
<evidence type="ECO:0000256" key="1">
    <source>
        <dbReference type="ARBA" id="ARBA00004186"/>
    </source>
</evidence>